<dbReference type="HOGENOM" id="CLU_3359259_0_0_6"/>
<accession>D3VGH9</accession>
<keyword evidence="2" id="KW-1185">Reference proteome</keyword>
<organism evidence="1 2">
    <name type="scientific">Xenorhabdus nematophila (strain ATCC 19061 / DSM 3370 / CCUG 14189 / LMG 1036 / NCIMB 9965 / AN6)</name>
    <dbReference type="NCBI Taxonomy" id="406817"/>
    <lineage>
        <taxon>Bacteria</taxon>
        <taxon>Pseudomonadati</taxon>
        <taxon>Pseudomonadota</taxon>
        <taxon>Gammaproteobacteria</taxon>
        <taxon>Enterobacterales</taxon>
        <taxon>Morganellaceae</taxon>
        <taxon>Xenorhabdus</taxon>
    </lineage>
</organism>
<evidence type="ECO:0000313" key="2">
    <source>
        <dbReference type="Proteomes" id="UP000008075"/>
    </source>
</evidence>
<proteinExistence type="predicted"/>
<dbReference type="EMBL" id="FN667742">
    <property type="protein sequence ID" value="CBJ90415.1"/>
    <property type="molecule type" value="Genomic_DNA"/>
</dbReference>
<dbReference type="KEGG" id="xne:XNC1_2356"/>
<reference evidence="1 2" key="1">
    <citation type="journal article" date="2011" name="PLoS ONE">
        <title>The entomopathogenic bacterial endosymbionts xenorhabdus and photorhabdus: convergent lifestyles from divergent genomes.</title>
        <authorList>
            <person name="Chaston J.M."/>
            <person name="Suen G."/>
            <person name="Tucker S.L."/>
            <person name="Andersen A.W."/>
            <person name="Bhasin A."/>
            <person name="Bode E."/>
            <person name="Bode H.B."/>
            <person name="Brachmann A.O."/>
            <person name="Cowles C.E."/>
            <person name="Cowles K.N."/>
            <person name="Darby C."/>
            <person name="de Leon L."/>
            <person name="Drace K."/>
            <person name="Du Z."/>
            <person name="Givaudan A."/>
            <person name="Herbert Tran E.E."/>
            <person name="Jewell K.A."/>
            <person name="Knack J.J."/>
            <person name="Krasomil-Osterfeld K.C."/>
            <person name="Kukor R."/>
            <person name="Lanois A."/>
            <person name="Latreille P."/>
            <person name="Leimgruber N.K."/>
            <person name="Lipke C.M."/>
            <person name="Liu R."/>
            <person name="Lu X."/>
            <person name="Martens E.C."/>
            <person name="Marri P.R."/>
            <person name="Medigue C."/>
            <person name="Menard M.L."/>
            <person name="Miller N.M."/>
            <person name="Morales-Soto N."/>
            <person name="Norton S."/>
            <person name="Ogier J.C."/>
            <person name="Orchard S.S."/>
            <person name="Park D."/>
            <person name="Park Y."/>
            <person name="Qurollo B.A."/>
            <person name="Sugar D.R."/>
            <person name="Richards G.R."/>
            <person name="Rouy Z."/>
            <person name="Slominski B."/>
            <person name="Slominski K."/>
            <person name="Snyder H."/>
            <person name="Tjaden B.C."/>
            <person name="van der Hoeven R."/>
            <person name="Welch R.D."/>
            <person name="Wheeler C."/>
            <person name="Xiang B."/>
            <person name="Barbazuk B."/>
            <person name="Gaudriault S."/>
            <person name="Goodner B."/>
            <person name="Slater S.C."/>
            <person name="Forst S."/>
            <person name="Goldman B.S."/>
            <person name="Goodrich-Blair H."/>
        </authorList>
    </citation>
    <scope>NUCLEOTIDE SEQUENCE [LARGE SCALE GENOMIC DNA]</scope>
    <source>
        <strain evidence="2">ATCC 19061 / DSM 3370 / CCUG 14189 / LMG 1036 / NCIMB 9965 / AN6</strain>
    </source>
</reference>
<evidence type="ECO:0000313" key="1">
    <source>
        <dbReference type="EMBL" id="CBJ90415.1"/>
    </source>
</evidence>
<sequence length="36" mass="4044">MGGGSDPASYLLDLNLWNTDIMVLNQTDFECFNHPD</sequence>
<dbReference type="STRING" id="406817.XNC1_2356"/>
<protein>
    <submittedName>
        <fullName evidence="1">Uncharacterized protein</fullName>
    </submittedName>
</protein>
<gene>
    <name evidence="1" type="ordered locus">XNC1_2356</name>
</gene>
<dbReference type="Proteomes" id="UP000008075">
    <property type="component" value="Chromosome"/>
</dbReference>
<dbReference type="AlphaFoldDB" id="D3VGH9"/>
<name>D3VGH9_XENNA</name>